<name>A0A5B7DNH5_PORTR</name>
<keyword evidence="2" id="KW-1185">Reference proteome</keyword>
<evidence type="ECO:0000313" key="1">
    <source>
        <dbReference type="EMBL" id="MPC23172.1"/>
    </source>
</evidence>
<gene>
    <name evidence="1" type="ORF">E2C01_016210</name>
</gene>
<proteinExistence type="predicted"/>
<sequence length="97" mass="10842">MVESRGSPAFIRKHHINIGSVIVNGQAKGPGFDSLIRHHRPETRNVAKMRGKGSMSVLCVRNTSARETSGEAQKMMLPRQHIRPIYNFKSDISKSSK</sequence>
<dbReference type="AlphaFoldDB" id="A0A5B7DNH5"/>
<protein>
    <submittedName>
        <fullName evidence="1">Uncharacterized protein</fullName>
    </submittedName>
</protein>
<evidence type="ECO:0000313" key="2">
    <source>
        <dbReference type="Proteomes" id="UP000324222"/>
    </source>
</evidence>
<organism evidence="1 2">
    <name type="scientific">Portunus trituberculatus</name>
    <name type="common">Swimming crab</name>
    <name type="synonym">Neptunus trituberculatus</name>
    <dbReference type="NCBI Taxonomy" id="210409"/>
    <lineage>
        <taxon>Eukaryota</taxon>
        <taxon>Metazoa</taxon>
        <taxon>Ecdysozoa</taxon>
        <taxon>Arthropoda</taxon>
        <taxon>Crustacea</taxon>
        <taxon>Multicrustacea</taxon>
        <taxon>Malacostraca</taxon>
        <taxon>Eumalacostraca</taxon>
        <taxon>Eucarida</taxon>
        <taxon>Decapoda</taxon>
        <taxon>Pleocyemata</taxon>
        <taxon>Brachyura</taxon>
        <taxon>Eubrachyura</taxon>
        <taxon>Portunoidea</taxon>
        <taxon>Portunidae</taxon>
        <taxon>Portuninae</taxon>
        <taxon>Portunus</taxon>
    </lineage>
</organism>
<reference evidence="1 2" key="1">
    <citation type="submission" date="2019-05" db="EMBL/GenBank/DDBJ databases">
        <title>Another draft genome of Portunus trituberculatus and its Hox gene families provides insights of decapod evolution.</title>
        <authorList>
            <person name="Jeong J.-H."/>
            <person name="Song I."/>
            <person name="Kim S."/>
            <person name="Choi T."/>
            <person name="Kim D."/>
            <person name="Ryu S."/>
            <person name="Kim W."/>
        </authorList>
    </citation>
    <scope>NUCLEOTIDE SEQUENCE [LARGE SCALE GENOMIC DNA]</scope>
    <source>
        <tissue evidence="1">Muscle</tissue>
    </source>
</reference>
<dbReference type="Proteomes" id="UP000324222">
    <property type="component" value="Unassembled WGS sequence"/>
</dbReference>
<comment type="caution">
    <text evidence="1">The sequence shown here is derived from an EMBL/GenBank/DDBJ whole genome shotgun (WGS) entry which is preliminary data.</text>
</comment>
<dbReference type="EMBL" id="VSRR010001174">
    <property type="protein sequence ID" value="MPC23172.1"/>
    <property type="molecule type" value="Genomic_DNA"/>
</dbReference>
<accession>A0A5B7DNH5</accession>